<sequence length="458" mass="48274">MGLSGTIVAGHGQRNHTVKLAPRLTTAATATALLVLTGCSDPASGPAAQAGDATPAAWPSPTARLDGVTLTIWAAQNSTTVPEQVTAAFSTATGAKVDVVTIPDPYEQGVQTKVATGDKPDLAFWQPTASMLTALNARANLQSLDDAPWLSTMSPELRDITGLLDKTRYAALITSPAVEGVYYNKEVLAANGVTEPPRNFGELVEAARKLKAKGVTPFFEMAGDKWATQWWVQVQLADAARDGLWDRINTGKETFNDTSIVNAIKTYKSLIDEGLFNADIKTATFEDQGAALLSGKAAMAVQVNSFFGQLQAKADTAELDKKIGFFPISPSGNVGTFIPDQSNALVAFRTGDARREAAARQLLAYWMGPGYQEFVTARKTVSLKTDVPTPAGVPQALLDVHRSLGGSVGSMQALAVANPDLYLNLADMITGSLTPEQVAAATQKQFAQLAKAAGASGF</sequence>
<comment type="similarity">
    <text evidence="1">Belongs to the bacterial solute-binding protein 1 family.</text>
</comment>
<dbReference type="Pfam" id="PF01547">
    <property type="entry name" value="SBP_bac_1"/>
    <property type="match status" value="1"/>
</dbReference>
<comment type="caution">
    <text evidence="3">The sequence shown here is derived from an EMBL/GenBank/DDBJ whole genome shotgun (WGS) entry which is preliminary data.</text>
</comment>
<dbReference type="Gene3D" id="3.40.190.10">
    <property type="entry name" value="Periplasmic binding protein-like II"/>
    <property type="match status" value="2"/>
</dbReference>
<dbReference type="InterPro" id="IPR006059">
    <property type="entry name" value="SBP"/>
</dbReference>
<dbReference type="Proteomes" id="UP000586042">
    <property type="component" value="Unassembled WGS sequence"/>
</dbReference>
<evidence type="ECO:0000256" key="2">
    <source>
        <dbReference type="ARBA" id="ARBA00022448"/>
    </source>
</evidence>
<evidence type="ECO:0000313" key="4">
    <source>
        <dbReference type="Proteomes" id="UP000586042"/>
    </source>
</evidence>
<dbReference type="InterPro" id="IPR050490">
    <property type="entry name" value="Bact_solute-bd_prot1"/>
</dbReference>
<gene>
    <name evidence="3" type="ORF">HTZ77_06825</name>
</gene>
<dbReference type="EMBL" id="JABWGN010000002">
    <property type="protein sequence ID" value="NUW31134.1"/>
    <property type="molecule type" value="Genomic_DNA"/>
</dbReference>
<keyword evidence="4" id="KW-1185">Reference proteome</keyword>
<accession>A0A7Y6I629</accession>
<proteinExistence type="inferred from homology"/>
<dbReference type="PANTHER" id="PTHR43649:SF29">
    <property type="entry name" value="OSMOPROTECTIVE COMPOUNDS-BINDING PROTEIN GGTB"/>
    <property type="match status" value="1"/>
</dbReference>
<name>A0A7Y6I629_9ACTN</name>
<keyword evidence="2" id="KW-0813">Transport</keyword>
<organism evidence="3 4">
    <name type="scientific">Nonomuraea montanisoli</name>
    <dbReference type="NCBI Taxonomy" id="2741721"/>
    <lineage>
        <taxon>Bacteria</taxon>
        <taxon>Bacillati</taxon>
        <taxon>Actinomycetota</taxon>
        <taxon>Actinomycetes</taxon>
        <taxon>Streptosporangiales</taxon>
        <taxon>Streptosporangiaceae</taxon>
        <taxon>Nonomuraea</taxon>
    </lineage>
</organism>
<evidence type="ECO:0000313" key="3">
    <source>
        <dbReference type="EMBL" id="NUW31134.1"/>
    </source>
</evidence>
<protein>
    <submittedName>
        <fullName evidence="3">Carbohydrate ABC transporter substrate-binding protein</fullName>
    </submittedName>
</protein>
<dbReference type="PANTHER" id="PTHR43649">
    <property type="entry name" value="ARABINOSE-BINDING PROTEIN-RELATED"/>
    <property type="match status" value="1"/>
</dbReference>
<dbReference type="SUPFAM" id="SSF53850">
    <property type="entry name" value="Periplasmic binding protein-like II"/>
    <property type="match status" value="1"/>
</dbReference>
<dbReference type="AlphaFoldDB" id="A0A7Y6I629"/>
<reference evidence="3 4" key="1">
    <citation type="submission" date="2020-06" db="EMBL/GenBank/DDBJ databases">
        <title>Nonomuraea sp. SMC257, a novel actinomycete isolated from soil.</title>
        <authorList>
            <person name="Chanama M."/>
        </authorList>
    </citation>
    <scope>NUCLEOTIDE SEQUENCE [LARGE SCALE GENOMIC DNA]</scope>
    <source>
        <strain evidence="3 4">SMC257</strain>
    </source>
</reference>
<evidence type="ECO:0000256" key="1">
    <source>
        <dbReference type="ARBA" id="ARBA00008520"/>
    </source>
</evidence>